<protein>
    <submittedName>
        <fullName evidence="2">Uncharacterized protein</fullName>
    </submittedName>
</protein>
<organism evidence="2 3">
    <name type="scientific">Nitzschia inconspicua</name>
    <dbReference type="NCBI Taxonomy" id="303405"/>
    <lineage>
        <taxon>Eukaryota</taxon>
        <taxon>Sar</taxon>
        <taxon>Stramenopiles</taxon>
        <taxon>Ochrophyta</taxon>
        <taxon>Bacillariophyta</taxon>
        <taxon>Bacillariophyceae</taxon>
        <taxon>Bacillariophycidae</taxon>
        <taxon>Bacillariales</taxon>
        <taxon>Bacillariaceae</taxon>
        <taxon>Nitzschia</taxon>
    </lineage>
</organism>
<sequence length="286" mass="31514">MVLTVKMKRKAASSFSIIFVVLSGSCREVSGFTSQIHHRHQFSFTSSTTTTSTPSQTISQSIIGHLHECTVHNRRTSRTALNAKKTSTKKKATTSVTSGAGFGTKIVAVDKQVRSVSGHRGSGEKPLRQAANTFDAIRKDHGAECTNDVYCRSPLNDKETFWFVGKIAVRPNTAATPEQAVLSQKRLILEYSKRELRPQNLGGKYSDNLELWIAPGDSEMDAVQNKISLVRVDGSTADLVPDFSVKDVGYNPEIYVGDEREKGGLRIKRDDEGRPIKPVFDVNQSI</sequence>
<dbReference type="EMBL" id="JAGRRH010000018">
    <property type="protein sequence ID" value="KAG7350475.1"/>
    <property type="molecule type" value="Genomic_DNA"/>
</dbReference>
<comment type="caution">
    <text evidence="2">The sequence shown here is derived from an EMBL/GenBank/DDBJ whole genome shotgun (WGS) entry which is preliminary data.</text>
</comment>
<keyword evidence="3" id="KW-1185">Reference proteome</keyword>
<evidence type="ECO:0000256" key="1">
    <source>
        <dbReference type="SAM" id="SignalP"/>
    </source>
</evidence>
<feature type="signal peptide" evidence="1">
    <location>
        <begin position="1"/>
        <end position="31"/>
    </location>
</feature>
<name>A0A9K3KWF8_9STRA</name>
<dbReference type="OrthoDB" id="39408at2759"/>
<keyword evidence="1" id="KW-0732">Signal</keyword>
<reference evidence="2" key="2">
    <citation type="submission" date="2021-04" db="EMBL/GenBank/DDBJ databases">
        <authorList>
            <person name="Podell S."/>
        </authorList>
    </citation>
    <scope>NUCLEOTIDE SEQUENCE</scope>
    <source>
        <strain evidence="2">Hildebrandi</strain>
    </source>
</reference>
<reference evidence="2" key="1">
    <citation type="journal article" date="2021" name="Sci. Rep.">
        <title>Diploid genomic architecture of Nitzschia inconspicua, an elite biomass production diatom.</title>
        <authorList>
            <person name="Oliver A."/>
            <person name="Podell S."/>
            <person name="Pinowska A."/>
            <person name="Traller J.C."/>
            <person name="Smith S.R."/>
            <person name="McClure R."/>
            <person name="Beliaev A."/>
            <person name="Bohutskyi P."/>
            <person name="Hill E.A."/>
            <person name="Rabines A."/>
            <person name="Zheng H."/>
            <person name="Allen L.Z."/>
            <person name="Kuo A."/>
            <person name="Grigoriev I.V."/>
            <person name="Allen A.E."/>
            <person name="Hazlebeck D."/>
            <person name="Allen E.E."/>
        </authorList>
    </citation>
    <scope>NUCLEOTIDE SEQUENCE</scope>
    <source>
        <strain evidence="2">Hildebrandi</strain>
    </source>
</reference>
<dbReference type="Proteomes" id="UP000693970">
    <property type="component" value="Unassembled WGS sequence"/>
</dbReference>
<accession>A0A9K3KWF8</accession>
<proteinExistence type="predicted"/>
<evidence type="ECO:0000313" key="3">
    <source>
        <dbReference type="Proteomes" id="UP000693970"/>
    </source>
</evidence>
<feature type="chain" id="PRO_5039910465" evidence="1">
    <location>
        <begin position="32"/>
        <end position="286"/>
    </location>
</feature>
<dbReference type="AlphaFoldDB" id="A0A9K3KWF8"/>
<gene>
    <name evidence="2" type="ORF">IV203_009835</name>
</gene>
<dbReference type="PROSITE" id="PS51257">
    <property type="entry name" value="PROKAR_LIPOPROTEIN"/>
    <property type="match status" value="1"/>
</dbReference>
<evidence type="ECO:0000313" key="2">
    <source>
        <dbReference type="EMBL" id="KAG7350475.1"/>
    </source>
</evidence>